<keyword evidence="2" id="KW-0808">Transferase</keyword>
<accession>A0A2P5C5Q0</accession>
<gene>
    <name evidence="2" type="ORF">PanWU01x14_181900</name>
</gene>
<evidence type="ECO:0000256" key="1">
    <source>
        <dbReference type="SAM" id="MobiDB-lite"/>
    </source>
</evidence>
<keyword evidence="3" id="KW-1185">Reference proteome</keyword>
<evidence type="ECO:0000313" key="2">
    <source>
        <dbReference type="EMBL" id="PON56359.1"/>
    </source>
</evidence>
<dbReference type="UniPathway" id="UPA00378"/>
<dbReference type="EMBL" id="JXTB01000172">
    <property type="protein sequence ID" value="PON56359.1"/>
    <property type="molecule type" value="Genomic_DNA"/>
</dbReference>
<proteinExistence type="predicted"/>
<dbReference type="GO" id="GO:0016740">
    <property type="term" value="F:transferase activity"/>
    <property type="evidence" value="ECO:0007669"/>
    <property type="project" value="UniProtKB-KW"/>
</dbReference>
<organism evidence="2 3">
    <name type="scientific">Parasponia andersonii</name>
    <name type="common">Sponia andersonii</name>
    <dbReference type="NCBI Taxonomy" id="3476"/>
    <lineage>
        <taxon>Eukaryota</taxon>
        <taxon>Viridiplantae</taxon>
        <taxon>Streptophyta</taxon>
        <taxon>Embryophyta</taxon>
        <taxon>Tracheophyta</taxon>
        <taxon>Spermatophyta</taxon>
        <taxon>Magnoliopsida</taxon>
        <taxon>eudicotyledons</taxon>
        <taxon>Gunneridae</taxon>
        <taxon>Pentapetalae</taxon>
        <taxon>rosids</taxon>
        <taxon>fabids</taxon>
        <taxon>Rosales</taxon>
        <taxon>Cannabaceae</taxon>
        <taxon>Parasponia</taxon>
    </lineage>
</organism>
<evidence type="ECO:0000313" key="3">
    <source>
        <dbReference type="Proteomes" id="UP000237105"/>
    </source>
</evidence>
<protein>
    <submittedName>
        <fullName evidence="2">Glycosyl transferase</fullName>
    </submittedName>
</protein>
<comment type="caution">
    <text evidence="2">The sequence shown here is derived from an EMBL/GenBank/DDBJ whole genome shotgun (WGS) entry which is preliminary data.</text>
</comment>
<sequence length="144" mass="15580">MPLFFHRISHSLPLTSSSSSSSSYSSKTLKPRKPDSIPLVALIPLPITVFSDVEWPKILSEGSTPSLILGSSAMMELEPSSSIAPKLLGFVGIQTGFSSADRRAALRTTWFPSNPDGLLRLEQATDIAFRFVIGQSKDAKYGIP</sequence>
<dbReference type="AlphaFoldDB" id="A0A2P5C5Q0"/>
<feature type="compositionally biased region" description="Low complexity" evidence="1">
    <location>
        <begin position="16"/>
        <end position="26"/>
    </location>
</feature>
<feature type="region of interest" description="Disordered" evidence="1">
    <location>
        <begin position="12"/>
        <end position="32"/>
    </location>
</feature>
<reference evidence="3" key="1">
    <citation type="submission" date="2016-06" db="EMBL/GenBank/DDBJ databases">
        <title>Parallel loss of symbiosis genes in relatives of nitrogen-fixing non-legume Parasponia.</title>
        <authorList>
            <person name="Van Velzen R."/>
            <person name="Holmer R."/>
            <person name="Bu F."/>
            <person name="Rutten L."/>
            <person name="Van Zeijl A."/>
            <person name="Liu W."/>
            <person name="Santuari L."/>
            <person name="Cao Q."/>
            <person name="Sharma T."/>
            <person name="Shen D."/>
            <person name="Roswanjaya Y."/>
            <person name="Wardhani T."/>
            <person name="Kalhor M.S."/>
            <person name="Jansen J."/>
            <person name="Van den Hoogen J."/>
            <person name="Gungor B."/>
            <person name="Hartog M."/>
            <person name="Hontelez J."/>
            <person name="Verver J."/>
            <person name="Yang W.-C."/>
            <person name="Schijlen E."/>
            <person name="Repin R."/>
            <person name="Schilthuizen M."/>
            <person name="Schranz E."/>
            <person name="Heidstra R."/>
            <person name="Miyata K."/>
            <person name="Fedorova E."/>
            <person name="Kohlen W."/>
            <person name="Bisseling T."/>
            <person name="Smit S."/>
            <person name="Geurts R."/>
        </authorList>
    </citation>
    <scope>NUCLEOTIDE SEQUENCE [LARGE SCALE GENOMIC DNA]</scope>
    <source>
        <strain evidence="3">cv. WU1-14</strain>
    </source>
</reference>
<name>A0A2P5C5Q0_PARAD</name>
<dbReference type="Proteomes" id="UP000237105">
    <property type="component" value="Unassembled WGS sequence"/>
</dbReference>
<dbReference type="OrthoDB" id="414175at2759"/>